<name>A0A4C1U9E0_EUMVA</name>
<accession>A0A4C1U9E0</accession>
<proteinExistence type="predicted"/>
<evidence type="ECO:0000256" key="1">
    <source>
        <dbReference type="SAM" id="MobiDB-lite"/>
    </source>
</evidence>
<dbReference type="AlphaFoldDB" id="A0A4C1U9E0"/>
<reference evidence="2 3" key="1">
    <citation type="journal article" date="2019" name="Commun. Biol.">
        <title>The bagworm genome reveals a unique fibroin gene that provides high tensile strength.</title>
        <authorList>
            <person name="Kono N."/>
            <person name="Nakamura H."/>
            <person name="Ohtoshi R."/>
            <person name="Tomita M."/>
            <person name="Numata K."/>
            <person name="Arakawa K."/>
        </authorList>
    </citation>
    <scope>NUCLEOTIDE SEQUENCE [LARGE SCALE GENOMIC DNA]</scope>
</reference>
<evidence type="ECO:0000313" key="2">
    <source>
        <dbReference type="EMBL" id="GBP22918.1"/>
    </source>
</evidence>
<dbReference type="EMBL" id="BGZK01000145">
    <property type="protein sequence ID" value="GBP22918.1"/>
    <property type="molecule type" value="Genomic_DNA"/>
</dbReference>
<gene>
    <name evidence="2" type="ORF">EVAR_95318_1</name>
</gene>
<feature type="compositionally biased region" description="Polar residues" evidence="1">
    <location>
        <begin position="81"/>
        <end position="92"/>
    </location>
</feature>
<protein>
    <submittedName>
        <fullName evidence="2">Uncharacterized protein</fullName>
    </submittedName>
</protein>
<organism evidence="2 3">
    <name type="scientific">Eumeta variegata</name>
    <name type="common">Bagworm moth</name>
    <name type="synonym">Eumeta japonica</name>
    <dbReference type="NCBI Taxonomy" id="151549"/>
    <lineage>
        <taxon>Eukaryota</taxon>
        <taxon>Metazoa</taxon>
        <taxon>Ecdysozoa</taxon>
        <taxon>Arthropoda</taxon>
        <taxon>Hexapoda</taxon>
        <taxon>Insecta</taxon>
        <taxon>Pterygota</taxon>
        <taxon>Neoptera</taxon>
        <taxon>Endopterygota</taxon>
        <taxon>Lepidoptera</taxon>
        <taxon>Glossata</taxon>
        <taxon>Ditrysia</taxon>
        <taxon>Tineoidea</taxon>
        <taxon>Psychidae</taxon>
        <taxon>Oiketicinae</taxon>
        <taxon>Eumeta</taxon>
    </lineage>
</organism>
<keyword evidence="3" id="KW-1185">Reference proteome</keyword>
<comment type="caution">
    <text evidence="2">The sequence shown here is derived from an EMBL/GenBank/DDBJ whole genome shotgun (WGS) entry which is preliminary data.</text>
</comment>
<evidence type="ECO:0000313" key="3">
    <source>
        <dbReference type="Proteomes" id="UP000299102"/>
    </source>
</evidence>
<dbReference type="Proteomes" id="UP000299102">
    <property type="component" value="Unassembled WGS sequence"/>
</dbReference>
<feature type="region of interest" description="Disordered" evidence="1">
    <location>
        <begin position="78"/>
        <end position="107"/>
    </location>
</feature>
<sequence length="107" mass="12038">MKIYGSTVTKPLYFFLCLIPKNKQTLTFNVSFSSSKNRNSYCKTKSIRLAELWPRRAPPVARRSAGLVDDVTVRLRRHQGRSTASEPPSATSVALAPRSLVHYNRAT</sequence>